<dbReference type="Pfam" id="PF01355">
    <property type="entry name" value="HIPIP"/>
    <property type="match status" value="1"/>
</dbReference>
<dbReference type="PROSITE" id="PS51373">
    <property type="entry name" value="HIPIP"/>
    <property type="match status" value="1"/>
</dbReference>
<evidence type="ECO:0000256" key="3">
    <source>
        <dbReference type="ARBA" id="ARBA00022485"/>
    </source>
</evidence>
<keyword evidence="5" id="KW-0732">Signal</keyword>
<comment type="function">
    <text evidence="1">Specific class of high-redox-potential 4Fe-4S ferredoxins. Functions in anaerobic electron transport in most purple and in some other photosynthetic bacteria and in at least one genus (Paracoccus) of halophilic, denitrifying bacteria.</text>
</comment>
<dbReference type="InterPro" id="IPR036369">
    <property type="entry name" value="HIPIP_sf"/>
</dbReference>
<name>A0A1T5HY67_9GAMM</name>
<evidence type="ECO:0000256" key="8">
    <source>
        <dbReference type="ARBA" id="ARBA00023014"/>
    </source>
</evidence>
<dbReference type="PROSITE" id="PS51318">
    <property type="entry name" value="TAT"/>
    <property type="match status" value="1"/>
</dbReference>
<evidence type="ECO:0000313" key="10">
    <source>
        <dbReference type="EMBL" id="SKC31749.1"/>
    </source>
</evidence>
<dbReference type="OrthoDB" id="5298540at2"/>
<dbReference type="EMBL" id="FUZI01000002">
    <property type="protein sequence ID" value="SKC31749.1"/>
    <property type="molecule type" value="Genomic_DNA"/>
</dbReference>
<proteinExistence type="predicted"/>
<dbReference type="GO" id="GO:0009055">
    <property type="term" value="F:electron transfer activity"/>
    <property type="evidence" value="ECO:0007669"/>
    <property type="project" value="InterPro"/>
</dbReference>
<keyword evidence="8" id="KW-0411">Iron-sulfur</keyword>
<evidence type="ECO:0000256" key="7">
    <source>
        <dbReference type="ARBA" id="ARBA00023004"/>
    </source>
</evidence>
<dbReference type="SUPFAM" id="SSF57652">
    <property type="entry name" value="HIPIP (high potential iron protein)"/>
    <property type="match status" value="1"/>
</dbReference>
<evidence type="ECO:0000256" key="1">
    <source>
        <dbReference type="ARBA" id="ARBA00002137"/>
    </source>
</evidence>
<dbReference type="Proteomes" id="UP000189966">
    <property type="component" value="Unassembled WGS sequence"/>
</dbReference>
<organism evidence="10 11">
    <name type="scientific">Photobacterium piscicola</name>
    <dbReference type="NCBI Taxonomy" id="1378299"/>
    <lineage>
        <taxon>Bacteria</taxon>
        <taxon>Pseudomonadati</taxon>
        <taxon>Pseudomonadota</taxon>
        <taxon>Gammaproteobacteria</taxon>
        <taxon>Vibrionales</taxon>
        <taxon>Vibrionaceae</taxon>
        <taxon>Photobacterium</taxon>
    </lineage>
</organism>
<evidence type="ECO:0000256" key="4">
    <source>
        <dbReference type="ARBA" id="ARBA00022723"/>
    </source>
</evidence>
<evidence type="ECO:0000313" key="11">
    <source>
        <dbReference type="Proteomes" id="UP000189966"/>
    </source>
</evidence>
<evidence type="ECO:0000256" key="6">
    <source>
        <dbReference type="ARBA" id="ARBA00022982"/>
    </source>
</evidence>
<dbReference type="RefSeq" id="WP_080156582.1">
    <property type="nucleotide sequence ID" value="NZ_CP175534.1"/>
</dbReference>
<dbReference type="GO" id="GO:0051539">
    <property type="term" value="F:4 iron, 4 sulfur cluster binding"/>
    <property type="evidence" value="ECO:0007669"/>
    <property type="project" value="UniProtKB-KW"/>
</dbReference>
<dbReference type="InterPro" id="IPR006311">
    <property type="entry name" value="TAT_signal"/>
</dbReference>
<feature type="domain" description="High potential iron-sulfur proteins family profile" evidence="9">
    <location>
        <begin position="34"/>
        <end position="103"/>
    </location>
</feature>
<dbReference type="NCBIfam" id="TIGR01409">
    <property type="entry name" value="TAT_signal_seq"/>
    <property type="match status" value="1"/>
</dbReference>
<evidence type="ECO:0000256" key="2">
    <source>
        <dbReference type="ARBA" id="ARBA00022448"/>
    </source>
</evidence>
<keyword evidence="2" id="KW-0813">Transport</keyword>
<gene>
    <name evidence="10" type="ORF">CZ809_01256</name>
</gene>
<keyword evidence="6" id="KW-0249">Electron transport</keyword>
<keyword evidence="7" id="KW-0408">Iron</keyword>
<evidence type="ECO:0000256" key="5">
    <source>
        <dbReference type="ARBA" id="ARBA00022729"/>
    </source>
</evidence>
<keyword evidence="3" id="KW-0004">4Fe-4S</keyword>
<reference evidence="10 11" key="1">
    <citation type="submission" date="2017-02" db="EMBL/GenBank/DDBJ databases">
        <authorList>
            <person name="Peterson S.W."/>
        </authorList>
    </citation>
    <scope>NUCLEOTIDE SEQUENCE [LARGE SCALE GENOMIC DNA]</scope>
    <source>
        <strain evidence="11">type strain: NCCB 100098</strain>
    </source>
</reference>
<accession>A0A1T5HY67</accession>
<sequence length="103" mass="11491">MRTTLSRRRFMQFTASGIIGLTMGNKFLIRPAYAADLPHLEESNPQAVALKYVNQSTVKNQQCKNCLLIRNGINNNHWQPCALFPGKAVNINGWCSAYAPKPA</sequence>
<dbReference type="GO" id="GO:0019646">
    <property type="term" value="P:aerobic electron transport chain"/>
    <property type="evidence" value="ECO:0007669"/>
    <property type="project" value="InterPro"/>
</dbReference>
<keyword evidence="4" id="KW-0479">Metal-binding</keyword>
<protein>
    <submittedName>
        <fullName evidence="10">High-potential iron-sulfur protein isozyme 1</fullName>
    </submittedName>
</protein>
<dbReference type="InterPro" id="IPR000170">
    <property type="entry name" value="High_potential_FeS_prot"/>
</dbReference>
<dbReference type="Gene3D" id="4.10.490.10">
    <property type="entry name" value="High potential iron-sulphur protein"/>
    <property type="match status" value="1"/>
</dbReference>
<dbReference type="GO" id="GO:0046872">
    <property type="term" value="F:metal ion binding"/>
    <property type="evidence" value="ECO:0007669"/>
    <property type="project" value="UniProtKB-KW"/>
</dbReference>
<dbReference type="InterPro" id="IPR019546">
    <property type="entry name" value="TAT_signal_bac_arc"/>
</dbReference>
<dbReference type="AlphaFoldDB" id="A0A1T5HY67"/>
<evidence type="ECO:0000259" key="9">
    <source>
        <dbReference type="PROSITE" id="PS51373"/>
    </source>
</evidence>